<accession>A0ABY9YTZ1</accession>
<keyword evidence="2" id="KW-1185">Reference proteome</keyword>
<gene>
    <name evidence="1" type="ORF">PDM29_09065</name>
</gene>
<evidence type="ECO:0008006" key="3">
    <source>
        <dbReference type="Google" id="ProtNLM"/>
    </source>
</evidence>
<reference evidence="1 2" key="1">
    <citation type="submission" date="2022-12" db="EMBL/GenBank/DDBJ databases">
        <title>Two new species, Stenotrophomonas aracearum and Stenotrophomonas oahuensis, isolated from Anthurium (Araceae family) in Hawaii.</title>
        <authorList>
            <person name="Chunag S.C."/>
            <person name="Dobhal S."/>
            <person name="Alvarez A."/>
            <person name="Arif M."/>
        </authorList>
    </citation>
    <scope>NUCLEOTIDE SEQUENCE [LARGE SCALE GENOMIC DNA]</scope>
    <source>
        <strain evidence="1 2">A5586</strain>
    </source>
</reference>
<dbReference type="EMBL" id="CP115541">
    <property type="protein sequence ID" value="WNH54409.1"/>
    <property type="molecule type" value="Genomic_DNA"/>
</dbReference>
<proteinExistence type="predicted"/>
<organism evidence="1 2">
    <name type="scientific">Stenotrophomonas oahuensis</name>
    <dbReference type="NCBI Taxonomy" id="3003271"/>
    <lineage>
        <taxon>Bacteria</taxon>
        <taxon>Pseudomonadati</taxon>
        <taxon>Pseudomonadota</taxon>
        <taxon>Gammaproteobacteria</taxon>
        <taxon>Lysobacterales</taxon>
        <taxon>Lysobacteraceae</taxon>
        <taxon>Stenotrophomonas</taxon>
    </lineage>
</organism>
<sequence length="152" mass="17408">MLRSLLRWLSQPHVPVAPFHHDDRLTLIWDEDRDRWTCPLPELGEAAMVLVDASESEPTPASCELILRERGRMQTHLAVARSYLMQTCGDTIQTADHPDAGVERLVPRSMEIVEHARDHADFSLTFHDTFEPGSIWMVHFKQDQPVGWGLDD</sequence>
<protein>
    <recommendedName>
        <fullName evidence="3">DUF2262 domain-containing protein</fullName>
    </recommendedName>
</protein>
<dbReference type="Proteomes" id="UP001302072">
    <property type="component" value="Chromosome"/>
</dbReference>
<name>A0ABY9YTZ1_9GAMM</name>
<dbReference type="RefSeq" id="WP_311193505.1">
    <property type="nucleotide sequence ID" value="NZ_CP115541.1"/>
</dbReference>
<evidence type="ECO:0000313" key="1">
    <source>
        <dbReference type="EMBL" id="WNH54409.1"/>
    </source>
</evidence>
<evidence type="ECO:0000313" key="2">
    <source>
        <dbReference type="Proteomes" id="UP001302072"/>
    </source>
</evidence>